<dbReference type="AlphaFoldDB" id="A0A517R5B8"/>
<dbReference type="InterPro" id="IPR011478">
    <property type="entry name" value="DUF1585"/>
</dbReference>
<evidence type="ECO:0000259" key="4">
    <source>
        <dbReference type="Pfam" id="PF07631"/>
    </source>
</evidence>
<evidence type="ECO:0000313" key="7">
    <source>
        <dbReference type="EMBL" id="QDT39040.1"/>
    </source>
</evidence>
<dbReference type="InterPro" id="IPR013043">
    <property type="entry name" value="DUF1595"/>
</dbReference>
<accession>A0A517R5B8</accession>
<dbReference type="Pfam" id="PF07624">
    <property type="entry name" value="PSD2"/>
    <property type="match status" value="1"/>
</dbReference>
<dbReference type="InterPro" id="IPR013036">
    <property type="entry name" value="DUF1587"/>
</dbReference>
<dbReference type="Pfam" id="PF07637">
    <property type="entry name" value="PSD5"/>
    <property type="match status" value="1"/>
</dbReference>
<feature type="domain" description="DUF1592" evidence="4">
    <location>
        <begin position="511"/>
        <end position="638"/>
    </location>
</feature>
<dbReference type="InterPro" id="IPR013042">
    <property type="entry name" value="DUF1592"/>
</dbReference>
<name>A0A517R5B8_9PLAN</name>
<evidence type="ECO:0000259" key="1">
    <source>
        <dbReference type="Pfam" id="PF07624"/>
    </source>
</evidence>
<dbReference type="InterPro" id="IPR013039">
    <property type="entry name" value="DUF1588"/>
</dbReference>
<dbReference type="InterPro" id="IPR011429">
    <property type="entry name" value="Cyt_c_Planctomycete-type"/>
</dbReference>
<evidence type="ECO:0000313" key="8">
    <source>
        <dbReference type="Proteomes" id="UP000317318"/>
    </source>
</evidence>
<feature type="domain" description="Cytochrome C Planctomycete-type" evidence="5">
    <location>
        <begin position="47"/>
        <end position="94"/>
    </location>
</feature>
<dbReference type="RefSeq" id="WP_145365186.1">
    <property type="nucleotide sequence ID" value="NZ_CP036268.1"/>
</dbReference>
<dbReference type="Pfam" id="PF07626">
    <property type="entry name" value="PSD3"/>
    <property type="match status" value="1"/>
</dbReference>
<gene>
    <name evidence="7" type="ORF">Pan189_34410</name>
</gene>
<dbReference type="Pfam" id="PF07635">
    <property type="entry name" value="PSCyt1"/>
    <property type="match status" value="1"/>
</dbReference>
<evidence type="ECO:0000259" key="2">
    <source>
        <dbReference type="Pfam" id="PF07626"/>
    </source>
</evidence>
<dbReference type="Pfam" id="PF07631">
    <property type="entry name" value="PSD4"/>
    <property type="match status" value="1"/>
</dbReference>
<dbReference type="OrthoDB" id="175242at2"/>
<feature type="domain" description="DUF1588" evidence="3">
    <location>
        <begin position="657"/>
        <end position="753"/>
    </location>
</feature>
<reference evidence="7 8" key="1">
    <citation type="submission" date="2019-02" db="EMBL/GenBank/DDBJ databases">
        <title>Deep-cultivation of Planctomycetes and their phenomic and genomic characterization uncovers novel biology.</title>
        <authorList>
            <person name="Wiegand S."/>
            <person name="Jogler M."/>
            <person name="Boedeker C."/>
            <person name="Pinto D."/>
            <person name="Vollmers J."/>
            <person name="Rivas-Marin E."/>
            <person name="Kohn T."/>
            <person name="Peeters S.H."/>
            <person name="Heuer A."/>
            <person name="Rast P."/>
            <person name="Oberbeckmann S."/>
            <person name="Bunk B."/>
            <person name="Jeske O."/>
            <person name="Meyerdierks A."/>
            <person name="Storesund J.E."/>
            <person name="Kallscheuer N."/>
            <person name="Luecker S."/>
            <person name="Lage O.M."/>
            <person name="Pohl T."/>
            <person name="Merkel B.J."/>
            <person name="Hornburger P."/>
            <person name="Mueller R.-W."/>
            <person name="Bruemmer F."/>
            <person name="Labrenz M."/>
            <person name="Spormann A.M."/>
            <person name="Op den Camp H."/>
            <person name="Overmann J."/>
            <person name="Amann R."/>
            <person name="Jetten M.S.M."/>
            <person name="Mascher T."/>
            <person name="Medema M.H."/>
            <person name="Devos D.P."/>
            <person name="Kaster A.-K."/>
            <person name="Ovreas L."/>
            <person name="Rohde M."/>
            <person name="Galperin M.Y."/>
            <person name="Jogler C."/>
        </authorList>
    </citation>
    <scope>NUCLEOTIDE SEQUENCE [LARGE SCALE GENOMIC DNA]</scope>
    <source>
        <strain evidence="7 8">Pan189</strain>
    </source>
</reference>
<feature type="domain" description="DUF1587" evidence="2">
    <location>
        <begin position="131"/>
        <end position="193"/>
    </location>
</feature>
<dbReference type="KEGG" id="svp:Pan189_34410"/>
<evidence type="ECO:0000259" key="5">
    <source>
        <dbReference type="Pfam" id="PF07635"/>
    </source>
</evidence>
<feature type="domain" description="DUF1585" evidence="1">
    <location>
        <begin position="776"/>
        <end position="847"/>
    </location>
</feature>
<protein>
    <submittedName>
        <fullName evidence="7">Planctomycete cytochrome C</fullName>
    </submittedName>
</protein>
<keyword evidence="8" id="KW-1185">Reference proteome</keyword>
<sequence>MPAPLPPRNLIIISSLVWGLILTGGADVRATDATISPDVTKFLKQHCVRCHGPTDQNASLRFDTLPTVITDEAKALQWQDILDVLNLDQMPPEDEPQPGDKELADLLETLTSDLLKAREVLADTGGRVVIRRLNRREYENSIGAAMGLEVNVGVLPEDEKVSGFDTLGQAHSFSSLHLERYLGLGESVFKRALDRRRRPVEASVKRHEVEKFTLEEVNKRLPKIRGEFKKAQEILAEVKSGKRRRAGDQSVRLKIRSEEKRITDAYLAKPHSETGAIIPSEGIIPSILAESFPRRARSGRYLIRVRCGADAEEPVNGLFLKVTRGDRSGAVVNSAEAYQVLGSVAEPQIIEFEVEADGIVDNYFRLSRLTPRHEVLKKYKGVKEAYFAFRGKDLNRLCGDTQPSIWIDWVEVEGPFPRFEPAIVEEDLRVHYRAASDESVRNVIERVAYELFRHEEPDPQYIDRVMAIYRSSRDRGAEVYPAMQDAMKVLLASPRFLFLYEPNNSGSPRQLTSRELAIRLSYFLWSSSPDVELYQAAESGELDTPEGLRRQVDRMLDSERSHFFYENFLTQFLELDRLDLVNPEGTLSDEYELAIQNASKREVFAFFRHLVAEDLPTWNAIDSDFVVVNGLMADFYGIPDVRGDDFRRVNLKPGSPRGGLLGQSAILTLTGTGDRTSPVERGAYVLRKLLDRPPPPAPANVPMLNEDELGDKPIRETLAVHMNTSQCMSCHRRIDPLGFALENFDPVGKWRKTVPSADGGADFQIETAGLMPDGKTEFANHTEMKRELLDHRDAHLRGLTEAVMTYGIGRSISFSDQDKVEAIVSKVADAGYGTRTLLHEIIQSESFHSK</sequence>
<evidence type="ECO:0000259" key="6">
    <source>
        <dbReference type="Pfam" id="PF07637"/>
    </source>
</evidence>
<organism evidence="7 8">
    <name type="scientific">Stratiformator vulcanicus</name>
    <dbReference type="NCBI Taxonomy" id="2527980"/>
    <lineage>
        <taxon>Bacteria</taxon>
        <taxon>Pseudomonadati</taxon>
        <taxon>Planctomycetota</taxon>
        <taxon>Planctomycetia</taxon>
        <taxon>Planctomycetales</taxon>
        <taxon>Planctomycetaceae</taxon>
        <taxon>Stratiformator</taxon>
    </lineage>
</organism>
<dbReference type="Pfam" id="PF07627">
    <property type="entry name" value="PSCyt3"/>
    <property type="match status" value="1"/>
</dbReference>
<dbReference type="EMBL" id="CP036268">
    <property type="protein sequence ID" value="QDT39040.1"/>
    <property type="molecule type" value="Genomic_DNA"/>
</dbReference>
<proteinExistence type="predicted"/>
<feature type="domain" description="DUF1595" evidence="6">
    <location>
        <begin position="440"/>
        <end position="501"/>
    </location>
</feature>
<dbReference type="Proteomes" id="UP000317318">
    <property type="component" value="Chromosome"/>
</dbReference>
<evidence type="ECO:0000259" key="3">
    <source>
        <dbReference type="Pfam" id="PF07627"/>
    </source>
</evidence>